<protein>
    <submittedName>
        <fullName evidence="3">Sugar ABC transporter substrate-binding protein</fullName>
    </submittedName>
</protein>
<evidence type="ECO:0000313" key="3">
    <source>
        <dbReference type="EMBL" id="GAA3280143.1"/>
    </source>
</evidence>
<gene>
    <name evidence="3" type="ORF">GCM10020260_04010</name>
</gene>
<dbReference type="Pfam" id="PF01547">
    <property type="entry name" value="SBP_bac_1"/>
    <property type="match status" value="1"/>
</dbReference>
<feature type="chain" id="PRO_5047279631" evidence="2">
    <location>
        <begin position="23"/>
        <end position="444"/>
    </location>
</feature>
<organism evidence="3 4">
    <name type="scientific">Nesterenkonia halobia</name>
    <dbReference type="NCBI Taxonomy" id="37922"/>
    <lineage>
        <taxon>Bacteria</taxon>
        <taxon>Bacillati</taxon>
        <taxon>Actinomycetota</taxon>
        <taxon>Actinomycetes</taxon>
        <taxon>Micrococcales</taxon>
        <taxon>Micrococcaceae</taxon>
        <taxon>Nesterenkonia</taxon>
    </lineage>
</organism>
<dbReference type="PANTHER" id="PTHR43649">
    <property type="entry name" value="ARABINOSE-BINDING PROTEIN-RELATED"/>
    <property type="match status" value="1"/>
</dbReference>
<dbReference type="EMBL" id="BAAAYG010000002">
    <property type="protein sequence ID" value="GAA3280143.1"/>
    <property type="molecule type" value="Genomic_DNA"/>
</dbReference>
<dbReference type="InterPro" id="IPR050490">
    <property type="entry name" value="Bact_solute-bd_prot1"/>
</dbReference>
<name>A0ABP6RC71_9MICC</name>
<keyword evidence="2" id="KW-0732">Signal</keyword>
<dbReference type="PROSITE" id="PS51257">
    <property type="entry name" value="PROKAR_LIPOPROTEIN"/>
    <property type="match status" value="1"/>
</dbReference>
<evidence type="ECO:0000256" key="2">
    <source>
        <dbReference type="SAM" id="SignalP"/>
    </source>
</evidence>
<feature type="region of interest" description="Disordered" evidence="1">
    <location>
        <begin position="422"/>
        <end position="444"/>
    </location>
</feature>
<sequence length="444" mass="47733">MATIRRTASVLSVAALSTAALAGCGSGEAEEVDTGDISGTITYWASNQGASITEDEEVLTETIDRFTEETGVDVELEVIPWSDLQNRILTAVSSGNGPDVLNIGNTWATSMQATGAFMPWEGDALETIGGADRFIESSWATGGAEGETPTSVPLYALSYSMYYNTEIFSEAGIEEPPETWDEFVEVAQELTQDTDGDGSIDQHGFTMAGSSYTNNAHQAFIRGLQHGDTLYTEDGEPQFAADGIVAGVKEWVDLMAEDEVVAPGDAELTNGSESVQQVASGDAAMVFDQAPGNVFNNRDFENYEAAPIPMLDADAEGIEATQSHVAGINISVFENSDNKDAAVAFVDHMTSNEEQSYLNQEFTALPVVNEVYDEEEAFQTEEIQLKQDILENHARPMPLQTSEAQMETTVGTAIRDLLADAAQGTEISEDDVRSALEDAQTQMD</sequence>
<dbReference type="PANTHER" id="PTHR43649:SF12">
    <property type="entry name" value="DIACETYLCHITOBIOSE BINDING PROTEIN DASA"/>
    <property type="match status" value="1"/>
</dbReference>
<dbReference type="InterPro" id="IPR006059">
    <property type="entry name" value="SBP"/>
</dbReference>
<feature type="signal peptide" evidence="2">
    <location>
        <begin position="1"/>
        <end position="22"/>
    </location>
</feature>
<dbReference type="RefSeq" id="WP_344717613.1">
    <property type="nucleotide sequence ID" value="NZ_BAAAYG010000002.1"/>
</dbReference>
<comment type="caution">
    <text evidence="3">The sequence shown here is derived from an EMBL/GenBank/DDBJ whole genome shotgun (WGS) entry which is preliminary data.</text>
</comment>
<dbReference type="CDD" id="cd13585">
    <property type="entry name" value="PBP2_TMBP_like"/>
    <property type="match status" value="1"/>
</dbReference>
<proteinExistence type="predicted"/>
<dbReference type="SUPFAM" id="SSF53850">
    <property type="entry name" value="Periplasmic binding protein-like II"/>
    <property type="match status" value="1"/>
</dbReference>
<keyword evidence="4" id="KW-1185">Reference proteome</keyword>
<dbReference type="Proteomes" id="UP001501736">
    <property type="component" value="Unassembled WGS sequence"/>
</dbReference>
<evidence type="ECO:0000256" key="1">
    <source>
        <dbReference type="SAM" id="MobiDB-lite"/>
    </source>
</evidence>
<reference evidence="4" key="1">
    <citation type="journal article" date="2019" name="Int. J. Syst. Evol. Microbiol.">
        <title>The Global Catalogue of Microorganisms (GCM) 10K type strain sequencing project: providing services to taxonomists for standard genome sequencing and annotation.</title>
        <authorList>
            <consortium name="The Broad Institute Genomics Platform"/>
            <consortium name="The Broad Institute Genome Sequencing Center for Infectious Disease"/>
            <person name="Wu L."/>
            <person name="Ma J."/>
        </authorList>
    </citation>
    <scope>NUCLEOTIDE SEQUENCE [LARGE SCALE GENOMIC DNA]</scope>
    <source>
        <strain evidence="4">JCM 11483</strain>
    </source>
</reference>
<evidence type="ECO:0000313" key="4">
    <source>
        <dbReference type="Proteomes" id="UP001501736"/>
    </source>
</evidence>
<dbReference type="Gene3D" id="3.40.190.10">
    <property type="entry name" value="Periplasmic binding protein-like II"/>
    <property type="match status" value="1"/>
</dbReference>
<accession>A0ABP6RC71</accession>